<accession>A0ABR1BZ39</accession>
<evidence type="ECO:0000313" key="2">
    <source>
        <dbReference type="EMBL" id="KAK6730301.1"/>
    </source>
</evidence>
<reference evidence="2 3" key="1">
    <citation type="submission" date="2023-08" db="EMBL/GenBank/DDBJ databases">
        <title>A Necator americanus chromosomal reference genome.</title>
        <authorList>
            <person name="Ilik V."/>
            <person name="Petrzelkova K.J."/>
            <person name="Pardy F."/>
            <person name="Fuh T."/>
            <person name="Niatou-Singa F.S."/>
            <person name="Gouil Q."/>
            <person name="Baker L."/>
            <person name="Ritchie M.E."/>
            <person name="Jex A.R."/>
            <person name="Gazzola D."/>
            <person name="Li H."/>
            <person name="Toshio Fujiwara R."/>
            <person name="Zhan B."/>
            <person name="Aroian R.V."/>
            <person name="Pafco B."/>
            <person name="Schwarz E.M."/>
        </authorList>
    </citation>
    <scope>NUCLEOTIDE SEQUENCE [LARGE SCALE GENOMIC DNA]</scope>
    <source>
        <strain evidence="2 3">Aroian</strain>
        <tissue evidence="2">Whole animal</tissue>
    </source>
</reference>
<protein>
    <submittedName>
        <fullName evidence="2">Uncharacterized protein</fullName>
    </submittedName>
</protein>
<dbReference type="EMBL" id="JAVFWL010000001">
    <property type="protein sequence ID" value="KAK6730301.1"/>
    <property type="molecule type" value="Genomic_DNA"/>
</dbReference>
<feature type="compositionally biased region" description="Basic and acidic residues" evidence="1">
    <location>
        <begin position="83"/>
        <end position="100"/>
    </location>
</feature>
<keyword evidence="3" id="KW-1185">Reference proteome</keyword>
<evidence type="ECO:0000313" key="3">
    <source>
        <dbReference type="Proteomes" id="UP001303046"/>
    </source>
</evidence>
<comment type="caution">
    <text evidence="2">The sequence shown here is derived from an EMBL/GenBank/DDBJ whole genome shotgun (WGS) entry which is preliminary data.</text>
</comment>
<feature type="region of interest" description="Disordered" evidence="1">
    <location>
        <begin position="79"/>
        <end position="100"/>
    </location>
</feature>
<gene>
    <name evidence="2" type="primary">Necator_chrI.g3148</name>
    <name evidence="2" type="ORF">RB195_007019</name>
</gene>
<evidence type="ECO:0000256" key="1">
    <source>
        <dbReference type="SAM" id="MobiDB-lite"/>
    </source>
</evidence>
<dbReference type="Proteomes" id="UP001303046">
    <property type="component" value="Unassembled WGS sequence"/>
</dbReference>
<proteinExistence type="predicted"/>
<sequence>MKFRQRVSVHVGVRIRKKPSDAHSFTKCIQDAAKETFLVPLPRKKFAFTSAETNSTYNSVCVARSSGDFNQEKRLRRKLRRQLQQDHDDECTSRMEFEKT</sequence>
<organism evidence="2 3">
    <name type="scientific">Necator americanus</name>
    <name type="common">Human hookworm</name>
    <dbReference type="NCBI Taxonomy" id="51031"/>
    <lineage>
        <taxon>Eukaryota</taxon>
        <taxon>Metazoa</taxon>
        <taxon>Ecdysozoa</taxon>
        <taxon>Nematoda</taxon>
        <taxon>Chromadorea</taxon>
        <taxon>Rhabditida</taxon>
        <taxon>Rhabditina</taxon>
        <taxon>Rhabditomorpha</taxon>
        <taxon>Strongyloidea</taxon>
        <taxon>Ancylostomatidae</taxon>
        <taxon>Bunostominae</taxon>
        <taxon>Necator</taxon>
    </lineage>
</organism>
<name>A0ABR1BZ39_NECAM</name>